<keyword evidence="2" id="KW-1185">Reference proteome</keyword>
<accession>A0A9P5U6N8</accession>
<reference evidence="1" key="1">
    <citation type="submission" date="2020-11" db="EMBL/GenBank/DDBJ databases">
        <authorList>
            <consortium name="DOE Joint Genome Institute"/>
            <person name="Ahrendt S."/>
            <person name="Riley R."/>
            <person name="Andreopoulos W."/>
            <person name="Labutti K."/>
            <person name="Pangilinan J."/>
            <person name="Ruiz-Duenas F.J."/>
            <person name="Barrasa J.M."/>
            <person name="Sanchez-Garcia M."/>
            <person name="Camarero S."/>
            <person name="Miyauchi S."/>
            <person name="Serrano A."/>
            <person name="Linde D."/>
            <person name="Babiker R."/>
            <person name="Drula E."/>
            <person name="Ayuso-Fernandez I."/>
            <person name="Pacheco R."/>
            <person name="Padilla G."/>
            <person name="Ferreira P."/>
            <person name="Barriuso J."/>
            <person name="Kellner H."/>
            <person name="Castanera R."/>
            <person name="Alfaro M."/>
            <person name="Ramirez L."/>
            <person name="Pisabarro A.G."/>
            <person name="Kuo A."/>
            <person name="Tritt A."/>
            <person name="Lipzen A."/>
            <person name="He G."/>
            <person name="Yan M."/>
            <person name="Ng V."/>
            <person name="Cullen D."/>
            <person name="Martin F."/>
            <person name="Rosso M.-N."/>
            <person name="Henrissat B."/>
            <person name="Hibbett D."/>
            <person name="Martinez A.T."/>
            <person name="Grigoriev I.V."/>
        </authorList>
    </citation>
    <scope>NUCLEOTIDE SEQUENCE</scope>
    <source>
        <strain evidence="1">AH 40177</strain>
    </source>
</reference>
<evidence type="ECO:0000313" key="1">
    <source>
        <dbReference type="EMBL" id="KAF9067982.1"/>
    </source>
</evidence>
<dbReference type="AlphaFoldDB" id="A0A9P5U6N8"/>
<protein>
    <submittedName>
        <fullName evidence="1">Uncharacterized protein</fullName>
    </submittedName>
</protein>
<sequence>MKIDRDTHSILRAHCEKLYQHSVSQEAWAGSPYAAIIKFSTFYTLQEAHRHWGLYVEMERVPADRQKSIRDAFKKQTEDTLSPGARPAGPLMPSADSVYDECMKRYSAFGVCGSTVSASMINPTFAYSFVGEGCNVHYTTLPLTPFHSAALFGNATKPPRMNEVIQSAQHQFEQWCNAYRERASHPSRIILRFLIGEATAVCHAFQVLNTKQMLQTTVPVSQWRATTLAFDSMQYAASGNAPTVFNVIDSSNLTDHVGLLNVLVAALPLRTVEGIIYTESLLYQGEDATKEFTKRLFADLGTMALLLGVVPIDYLSGFFSRSNTHEIVMHGQFNFQQVTTWKSPSSVELPVDWASSVVFDSAQLGTFLWDMYCRMFQDEDSKNFWANHGKNDRAIAMSELLNYSRESFVLFLNLIRSNLTISPQNWESVMNRFYVLQAGDTAMPMDTVNRQDFHALLYRYNLSPFSRAVLPRVGRFEYWPFVPQVVRVALSVPHSVLENIFTGPDIGTPGLRCIVQGITTLNVFSSVHAAFGHVSTAGSRTSPHILFEEDKEGWKGKSPLVLSFTMPTQLLVTLEPQRNLRVGLHIHSSPGLSNMTWVKKLGPFLTVFSAEFLDDSHVHVVPEPQASSPFKKSPLENPTTVMRPTSMLQQVGACGPTAVTLDEECEMATWLSVRISIQNPDVIVQFGSHGATPDVKQLSPSVVRVAFSTVSQDISFPYPVRGSDHRLRLARKSLYIELLVPPAGPFQSGGLRVKPFPLTLSSTHHSEVQAWNIHYINLSRLPTVNCSRPKGSLKWLDEHIGSMMSTRERKIRKKKEKDDIMFVKDTLLSIMVRASGVQGGKAKHLFSLVDHATNNSDTLIFVSDLRYDQSAYTIVCDAFVLPYTGDFVDKHERPFSKLITKGDPEYVHLMEGEVCSWKHLIPAFVERCRTSWVHGENCEYKAAGKIPLTEEIEEIAICSCGQGKDVEGMLKNPLWRPFAPFVTRIALSPLFAVTYLEPITRDLKCT</sequence>
<organism evidence="1 2">
    <name type="scientific">Rhodocollybia butyracea</name>
    <dbReference type="NCBI Taxonomy" id="206335"/>
    <lineage>
        <taxon>Eukaryota</taxon>
        <taxon>Fungi</taxon>
        <taxon>Dikarya</taxon>
        <taxon>Basidiomycota</taxon>
        <taxon>Agaricomycotina</taxon>
        <taxon>Agaricomycetes</taxon>
        <taxon>Agaricomycetidae</taxon>
        <taxon>Agaricales</taxon>
        <taxon>Marasmiineae</taxon>
        <taxon>Omphalotaceae</taxon>
        <taxon>Rhodocollybia</taxon>
    </lineage>
</organism>
<dbReference type="OrthoDB" id="432970at2759"/>
<gene>
    <name evidence="1" type="ORF">BDP27DRAFT_857742</name>
</gene>
<dbReference type="Proteomes" id="UP000772434">
    <property type="component" value="Unassembled WGS sequence"/>
</dbReference>
<proteinExistence type="predicted"/>
<comment type="caution">
    <text evidence="1">The sequence shown here is derived from an EMBL/GenBank/DDBJ whole genome shotgun (WGS) entry which is preliminary data.</text>
</comment>
<evidence type="ECO:0000313" key="2">
    <source>
        <dbReference type="Proteomes" id="UP000772434"/>
    </source>
</evidence>
<name>A0A9P5U6N8_9AGAR</name>
<dbReference type="EMBL" id="JADNRY010000066">
    <property type="protein sequence ID" value="KAF9067982.1"/>
    <property type="molecule type" value="Genomic_DNA"/>
</dbReference>